<gene>
    <name evidence="2" type="ORF">RZS32_016220</name>
</gene>
<accession>A0ABZ2TDU7</accession>
<dbReference type="InterPro" id="IPR011009">
    <property type="entry name" value="Kinase-like_dom_sf"/>
</dbReference>
<evidence type="ECO:0000259" key="1">
    <source>
        <dbReference type="Pfam" id="PF01636"/>
    </source>
</evidence>
<organism evidence="2 3">
    <name type="scientific">Roseovarius rhodophyticola</name>
    <dbReference type="NCBI Taxonomy" id="3080827"/>
    <lineage>
        <taxon>Bacteria</taxon>
        <taxon>Pseudomonadati</taxon>
        <taxon>Pseudomonadota</taxon>
        <taxon>Alphaproteobacteria</taxon>
        <taxon>Rhodobacterales</taxon>
        <taxon>Roseobacteraceae</taxon>
        <taxon>Roseovarius</taxon>
    </lineage>
</organism>
<dbReference type="InterPro" id="IPR002575">
    <property type="entry name" value="Aminoglycoside_PTrfase"/>
</dbReference>
<dbReference type="Pfam" id="PF01636">
    <property type="entry name" value="APH"/>
    <property type="match status" value="1"/>
</dbReference>
<name>A0ABZ2TDU7_9RHOB</name>
<protein>
    <submittedName>
        <fullName evidence="2">Phosphotransferase</fullName>
    </submittedName>
</protein>
<dbReference type="Gene3D" id="3.90.1200.10">
    <property type="match status" value="1"/>
</dbReference>
<proteinExistence type="predicted"/>
<feature type="domain" description="Aminoglycoside phosphotransferase" evidence="1">
    <location>
        <begin position="64"/>
        <end position="226"/>
    </location>
</feature>
<dbReference type="SUPFAM" id="SSF56112">
    <property type="entry name" value="Protein kinase-like (PK-like)"/>
    <property type="match status" value="1"/>
</dbReference>
<dbReference type="RefSeq" id="WP_339106712.1">
    <property type="nucleotide sequence ID" value="NZ_CP146606.1"/>
</dbReference>
<reference evidence="2 3" key="1">
    <citation type="submission" date="2024-02" db="EMBL/GenBank/DDBJ databases">
        <title>Roseovarius strain W115 nov., isolated from a marine algae.</title>
        <authorList>
            <person name="Lee M.W."/>
            <person name="Lee J.K."/>
            <person name="Kim J.M."/>
            <person name="Choi D.G."/>
            <person name="Baek J.H."/>
            <person name="Bayburt H."/>
            <person name="Jung J.J."/>
            <person name="Han D.M."/>
            <person name="Jeon C.O."/>
        </authorList>
    </citation>
    <scope>NUCLEOTIDE SEQUENCE [LARGE SCALE GENOMIC DNA]</scope>
    <source>
        <strain evidence="2 3">W115</strain>
    </source>
</reference>
<keyword evidence="3" id="KW-1185">Reference proteome</keyword>
<sequence>MTAKFEAASAEDPIFETADPSEIIRHVEGKRVILRGMLGVRPTVFRVFLSDPEACLRDWNELQRVWTYMNAGDAQVCRPLACAAKAGILALADIPGTPLLELLYDSAPDKRAEWLKPAAHWLRTYTSPTETLAEVDTRQWIARAERGLEAQAFNRLRKLEQSILSETTRLAGAIARKDWRKAISHGDFHPNNLIAEKTRLTGIDCGGSLPAPIYKDMARFLMHMGRRGMIPSGKMWLGVDAEGLDAFADTFAMDEVERNVILPFFLGAEALMRAETRDLSKSRIRRAQDMSEALLEDLKAIGT</sequence>
<evidence type="ECO:0000313" key="2">
    <source>
        <dbReference type="EMBL" id="WYK17914.1"/>
    </source>
</evidence>
<evidence type="ECO:0000313" key="3">
    <source>
        <dbReference type="Proteomes" id="UP001281305"/>
    </source>
</evidence>
<dbReference type="EMBL" id="CP146606">
    <property type="protein sequence ID" value="WYK17914.1"/>
    <property type="molecule type" value="Genomic_DNA"/>
</dbReference>
<dbReference type="Proteomes" id="UP001281305">
    <property type="component" value="Chromosome"/>
</dbReference>